<evidence type="ECO:0000256" key="2">
    <source>
        <dbReference type="ARBA" id="ARBA00004651"/>
    </source>
</evidence>
<evidence type="ECO:0000256" key="9">
    <source>
        <dbReference type="SAM" id="Phobius"/>
    </source>
</evidence>
<comment type="similarity">
    <text evidence="3">Belongs to the FliF family.</text>
</comment>
<proteinExistence type="inferred from homology"/>
<dbReference type="InterPro" id="IPR043427">
    <property type="entry name" value="YscJ/FliF"/>
</dbReference>
<reference evidence="12 13" key="1">
    <citation type="submission" date="2019-09" db="EMBL/GenBank/DDBJ databases">
        <authorList>
            <person name="Depoorter E."/>
        </authorList>
    </citation>
    <scope>NUCLEOTIDE SEQUENCE [LARGE SCALE GENOMIC DNA]</scope>
    <source>
        <strain evidence="12">R-39750</strain>
    </source>
</reference>
<dbReference type="GO" id="GO:0003774">
    <property type="term" value="F:cytoskeletal motor activity"/>
    <property type="evidence" value="ECO:0007669"/>
    <property type="project" value="InterPro"/>
</dbReference>
<keyword evidence="4" id="KW-1003">Cell membrane</keyword>
<evidence type="ECO:0000313" key="12">
    <source>
        <dbReference type="EMBL" id="VWD13389.1"/>
    </source>
</evidence>
<dbReference type="PANTHER" id="PTHR30046">
    <property type="entry name" value="FLAGELLAR M-RING PROTEIN"/>
    <property type="match status" value="1"/>
</dbReference>
<dbReference type="RefSeq" id="WP_175013212.1">
    <property type="nucleotide sequence ID" value="NZ_CABVQN010000015.1"/>
</dbReference>
<evidence type="ECO:0000256" key="4">
    <source>
        <dbReference type="ARBA" id="ARBA00022475"/>
    </source>
</evidence>
<evidence type="ECO:0000256" key="5">
    <source>
        <dbReference type="ARBA" id="ARBA00022692"/>
    </source>
</evidence>
<dbReference type="Pfam" id="PF08345">
    <property type="entry name" value="YscJ_FliF_C"/>
    <property type="match status" value="1"/>
</dbReference>
<evidence type="ECO:0000256" key="3">
    <source>
        <dbReference type="ARBA" id="ARBA00007971"/>
    </source>
</evidence>
<dbReference type="InterPro" id="IPR013556">
    <property type="entry name" value="Flag_M-ring_C"/>
</dbReference>
<keyword evidence="12" id="KW-0966">Cell projection</keyword>
<dbReference type="InterPro" id="IPR006182">
    <property type="entry name" value="FliF_N_dom"/>
</dbReference>
<dbReference type="Pfam" id="PF01514">
    <property type="entry name" value="YscJ_FliF"/>
    <property type="match status" value="1"/>
</dbReference>
<sequence>MDSLLSRIRASFADASPRRQLAGVAVLVAIVASLIAAGYFALRPHYQVLFRDLKPQDAATIVAELERQKVPFRVDESSSAVLVPAADAQVMRLKLMSSDMRLQGAVGFELFNNSDLGITDFAQKVNYQRALQGELARTIMSLDEIELARVHLAFPDSSIFRRVDDRPKASVALFMRSGHTLGPDTVRGIQRLVAAAVPQLSVADVTVLDQRGESATARDVPVDDPHYALKHALEREYERKIDAQIAPLLGARHATVSVDATLNFDQVRITNESDLNRPIAGAGGTGSTGIPLPPVSAAAKGFGAPPSLPPLPATTSADGTRTERKLEQIVSAPGSLKHLSVGVVIDGALPEDTLTQLKSVAAAAVGANESRGDTIAIFARTQPADSSATGIASPLPVDGTGLTAAASNRTGDAHADPTLAQPDGVQRLWTRLGLPGPLAVYATALALMIGSALLWRALAGGRRSTGQHAMTSTERAEYVTRLRVLLSESRQHHEG</sequence>
<dbReference type="InterPro" id="IPR045851">
    <property type="entry name" value="AMP-bd_C_sf"/>
</dbReference>
<evidence type="ECO:0000256" key="1">
    <source>
        <dbReference type="ARBA" id="ARBA00004117"/>
    </source>
</evidence>
<accession>A0A6P2Y1F4</accession>
<dbReference type="GO" id="GO:0071973">
    <property type="term" value="P:bacterial-type flagellum-dependent cell motility"/>
    <property type="evidence" value="ECO:0007669"/>
    <property type="project" value="InterPro"/>
</dbReference>
<keyword evidence="6 9" id="KW-1133">Transmembrane helix</keyword>
<keyword evidence="7 9" id="KW-0472">Membrane</keyword>
<dbReference type="NCBIfam" id="TIGR00206">
    <property type="entry name" value="fliF"/>
    <property type="match status" value="1"/>
</dbReference>
<dbReference type="EMBL" id="CABVQN010000015">
    <property type="protein sequence ID" value="VWD13389.1"/>
    <property type="molecule type" value="Genomic_DNA"/>
</dbReference>
<gene>
    <name evidence="12" type="ORF">BLA39750_03384</name>
</gene>
<keyword evidence="5 9" id="KW-0812">Transmembrane</keyword>
<evidence type="ECO:0000256" key="6">
    <source>
        <dbReference type="ARBA" id="ARBA00022989"/>
    </source>
</evidence>
<keyword evidence="12" id="KW-0969">Cilium</keyword>
<evidence type="ECO:0000259" key="11">
    <source>
        <dbReference type="Pfam" id="PF08345"/>
    </source>
</evidence>
<dbReference type="GO" id="GO:0005886">
    <property type="term" value="C:plasma membrane"/>
    <property type="evidence" value="ECO:0007669"/>
    <property type="project" value="UniProtKB-SubCell"/>
</dbReference>
<feature type="domain" description="Flagellar M-ring N-terminal" evidence="10">
    <location>
        <begin position="43"/>
        <end position="214"/>
    </location>
</feature>
<organism evidence="12 13">
    <name type="scientific">Burkholderia lata (strain ATCC 17760 / DSM 23089 / LMG 22485 / NCIMB 9086 / R18194 / 383)</name>
    <dbReference type="NCBI Taxonomy" id="482957"/>
    <lineage>
        <taxon>Bacteria</taxon>
        <taxon>Pseudomonadati</taxon>
        <taxon>Pseudomonadota</taxon>
        <taxon>Betaproteobacteria</taxon>
        <taxon>Burkholderiales</taxon>
        <taxon>Burkholderiaceae</taxon>
        <taxon>Burkholderia</taxon>
        <taxon>Burkholderia cepacia complex</taxon>
    </lineage>
</organism>
<comment type="subcellular location">
    <subcellularLocation>
        <location evidence="1">Bacterial flagellum basal body</location>
    </subcellularLocation>
    <subcellularLocation>
        <location evidence="2">Cell membrane</location>
        <topology evidence="2">Multi-pass membrane protein</topology>
    </subcellularLocation>
</comment>
<feature type="domain" description="Flagellar M-ring C-terminal" evidence="11">
    <location>
        <begin position="323"/>
        <end position="377"/>
    </location>
</feature>
<dbReference type="PRINTS" id="PR01009">
    <property type="entry name" value="FLGMRINGFLIF"/>
</dbReference>
<keyword evidence="12" id="KW-0282">Flagellum</keyword>
<evidence type="ECO:0000313" key="13">
    <source>
        <dbReference type="Proteomes" id="UP000494110"/>
    </source>
</evidence>
<evidence type="ECO:0000256" key="8">
    <source>
        <dbReference type="ARBA" id="ARBA00023143"/>
    </source>
</evidence>
<dbReference type="Gene3D" id="3.30.300.30">
    <property type="match status" value="1"/>
</dbReference>
<evidence type="ECO:0000259" key="10">
    <source>
        <dbReference type="Pfam" id="PF01514"/>
    </source>
</evidence>
<dbReference type="PANTHER" id="PTHR30046:SF0">
    <property type="entry name" value="FLAGELLAR M-RING PROTEIN"/>
    <property type="match status" value="1"/>
</dbReference>
<dbReference type="AlphaFoldDB" id="A0A6P2Y1F4"/>
<dbReference type="InterPro" id="IPR000067">
    <property type="entry name" value="FlgMring_FliF"/>
</dbReference>
<name>A0A6P2Y1F4_BURL3</name>
<keyword evidence="8" id="KW-0975">Bacterial flagellum</keyword>
<evidence type="ECO:0000256" key="7">
    <source>
        <dbReference type="ARBA" id="ARBA00023136"/>
    </source>
</evidence>
<protein>
    <submittedName>
        <fullName evidence="12">Flagellar MS-ring protein</fullName>
    </submittedName>
</protein>
<dbReference type="Proteomes" id="UP000494110">
    <property type="component" value="Unassembled WGS sequence"/>
</dbReference>
<dbReference type="GO" id="GO:0009431">
    <property type="term" value="C:bacterial-type flagellum basal body, MS ring"/>
    <property type="evidence" value="ECO:0007669"/>
    <property type="project" value="InterPro"/>
</dbReference>
<feature type="transmembrane region" description="Helical" evidence="9">
    <location>
        <begin position="21"/>
        <end position="42"/>
    </location>
</feature>
<feature type="transmembrane region" description="Helical" evidence="9">
    <location>
        <begin position="438"/>
        <end position="458"/>
    </location>
</feature>